<dbReference type="AlphaFoldDB" id="A0ABD0M4R2"/>
<proteinExistence type="predicted"/>
<gene>
    <name evidence="2" type="ORF">BaRGS_00002198</name>
</gene>
<evidence type="ECO:0000313" key="2">
    <source>
        <dbReference type="EMBL" id="KAK7506723.1"/>
    </source>
</evidence>
<evidence type="ECO:0000313" key="3">
    <source>
        <dbReference type="Proteomes" id="UP001519460"/>
    </source>
</evidence>
<feature type="region of interest" description="Disordered" evidence="1">
    <location>
        <begin position="79"/>
        <end position="99"/>
    </location>
</feature>
<reference evidence="2 3" key="1">
    <citation type="journal article" date="2023" name="Sci. Data">
        <title>Genome assembly of the Korean intertidal mud-creeper Batillaria attramentaria.</title>
        <authorList>
            <person name="Patra A.K."/>
            <person name="Ho P.T."/>
            <person name="Jun S."/>
            <person name="Lee S.J."/>
            <person name="Kim Y."/>
            <person name="Won Y.J."/>
        </authorList>
    </citation>
    <scope>NUCLEOTIDE SEQUENCE [LARGE SCALE GENOMIC DNA]</scope>
    <source>
        <strain evidence="2">Wonlab-2016</strain>
    </source>
</reference>
<sequence>MFAPFSRPLSGIRRTFRPHVLPVFPANPTPGRRRRVGAIFLHLICRASDTKSPSSVAVPFREKIFNKIGIVFPRQKSHASGGVTARLERGGLSLPGEGTRNRCTMRHRCRRGD</sequence>
<comment type="caution">
    <text evidence="2">The sequence shown here is derived from an EMBL/GenBank/DDBJ whole genome shotgun (WGS) entry which is preliminary data.</text>
</comment>
<dbReference type="Proteomes" id="UP001519460">
    <property type="component" value="Unassembled WGS sequence"/>
</dbReference>
<keyword evidence="3" id="KW-1185">Reference proteome</keyword>
<dbReference type="EMBL" id="JACVVK020000006">
    <property type="protein sequence ID" value="KAK7506723.1"/>
    <property type="molecule type" value="Genomic_DNA"/>
</dbReference>
<name>A0ABD0M4R2_9CAEN</name>
<evidence type="ECO:0000256" key="1">
    <source>
        <dbReference type="SAM" id="MobiDB-lite"/>
    </source>
</evidence>
<organism evidence="2 3">
    <name type="scientific">Batillaria attramentaria</name>
    <dbReference type="NCBI Taxonomy" id="370345"/>
    <lineage>
        <taxon>Eukaryota</taxon>
        <taxon>Metazoa</taxon>
        <taxon>Spiralia</taxon>
        <taxon>Lophotrochozoa</taxon>
        <taxon>Mollusca</taxon>
        <taxon>Gastropoda</taxon>
        <taxon>Caenogastropoda</taxon>
        <taxon>Sorbeoconcha</taxon>
        <taxon>Cerithioidea</taxon>
        <taxon>Batillariidae</taxon>
        <taxon>Batillaria</taxon>
    </lineage>
</organism>
<protein>
    <submittedName>
        <fullName evidence="2">Uncharacterized protein</fullName>
    </submittedName>
</protein>
<accession>A0ABD0M4R2</accession>